<dbReference type="Gene3D" id="3.80.10.10">
    <property type="entry name" value="Ribonuclease Inhibitor"/>
    <property type="match status" value="1"/>
</dbReference>
<keyword evidence="3" id="KW-1185">Reference proteome</keyword>
<dbReference type="InterPro" id="IPR001810">
    <property type="entry name" value="F-box_dom"/>
</dbReference>
<gene>
    <name evidence="2" type="ORF">D9615_008139</name>
</gene>
<evidence type="ECO:0000313" key="3">
    <source>
        <dbReference type="Proteomes" id="UP000565441"/>
    </source>
</evidence>
<dbReference type="Proteomes" id="UP000565441">
    <property type="component" value="Unassembled WGS sequence"/>
</dbReference>
<name>A0A8H5GVI6_9AGAR</name>
<comment type="caution">
    <text evidence="2">The sequence shown here is derived from an EMBL/GenBank/DDBJ whole genome shotgun (WGS) entry which is preliminary data.</text>
</comment>
<sequence>MAHGVDSCNFEHLLPCTPPHRLETEARKSDYMLSETGERELRNTRDHVQRTIAQPENELDHLQTIMDGTIQTSNGVLKSQIVKLDLAIAPHKKLPPELLSIIFLYCVKPFLGLRLRLRHGSDHAPSMTLSLAAVCSSWREVAISTPALWKRISISYSLYPDTGPARFSAFGQRLSTSFIPNQSSRLSDPPFQSPSSSSHDLWYKDALSALKKIISWGTRIIQIRADTIATPSTPFPVSLDPFLNLLFPYASQFTQITLIGILDLLLPFITASPPAFDALESISIQIDGEGDGAFVTSPRSIYFAGLPARTVFQNAPQLREFILSGYLFYGNTRVNLRTPLPSVFDLQWAELTRLSVQGVAIDVTNAHLIIAQCARMTNFQLSIDNARVETPLGEIQGRIHHQYLLSLVVLSLEESHVEVFLQPLVLPSLEKLELGSNDAIRRWQNRSSAAGCISLCNRSKCILRTLRAPFTIVESHLQGFLTEFWSLRELYLQRTWLSDTVMIEIAQGNLLPNLEGLECFLESTAASLGHLMNMILHGGKGMPGSTGIRSVTAYYSYTAGLVLYPNNFNEALRKFVSFAKEVRPQGCIITLARWPAEFVVEM</sequence>
<dbReference type="AlphaFoldDB" id="A0A8H5GVI6"/>
<dbReference type="InterPro" id="IPR032675">
    <property type="entry name" value="LRR_dom_sf"/>
</dbReference>
<dbReference type="EMBL" id="JAACJP010000044">
    <property type="protein sequence ID" value="KAF5372019.1"/>
    <property type="molecule type" value="Genomic_DNA"/>
</dbReference>
<evidence type="ECO:0000313" key="2">
    <source>
        <dbReference type="EMBL" id="KAF5372019.1"/>
    </source>
</evidence>
<accession>A0A8H5GVI6</accession>
<protein>
    <recommendedName>
        <fullName evidence="1">F-box domain-containing protein</fullName>
    </recommendedName>
</protein>
<dbReference type="Gene3D" id="1.20.1280.50">
    <property type="match status" value="1"/>
</dbReference>
<feature type="domain" description="F-box" evidence="1">
    <location>
        <begin position="93"/>
        <end position="154"/>
    </location>
</feature>
<dbReference type="SUPFAM" id="SSF52047">
    <property type="entry name" value="RNI-like"/>
    <property type="match status" value="1"/>
</dbReference>
<evidence type="ECO:0000259" key="1">
    <source>
        <dbReference type="Pfam" id="PF12937"/>
    </source>
</evidence>
<proteinExistence type="predicted"/>
<dbReference type="Pfam" id="PF12937">
    <property type="entry name" value="F-box-like"/>
    <property type="match status" value="1"/>
</dbReference>
<reference evidence="2 3" key="1">
    <citation type="journal article" date="2020" name="ISME J.">
        <title>Uncovering the hidden diversity of litter-decomposition mechanisms in mushroom-forming fungi.</title>
        <authorList>
            <person name="Floudas D."/>
            <person name="Bentzer J."/>
            <person name="Ahren D."/>
            <person name="Johansson T."/>
            <person name="Persson P."/>
            <person name="Tunlid A."/>
        </authorList>
    </citation>
    <scope>NUCLEOTIDE SEQUENCE [LARGE SCALE GENOMIC DNA]</scope>
    <source>
        <strain evidence="2 3">CBS 661.87</strain>
    </source>
</reference>
<organism evidence="2 3">
    <name type="scientific">Tricholomella constricta</name>
    <dbReference type="NCBI Taxonomy" id="117010"/>
    <lineage>
        <taxon>Eukaryota</taxon>
        <taxon>Fungi</taxon>
        <taxon>Dikarya</taxon>
        <taxon>Basidiomycota</taxon>
        <taxon>Agaricomycotina</taxon>
        <taxon>Agaricomycetes</taxon>
        <taxon>Agaricomycetidae</taxon>
        <taxon>Agaricales</taxon>
        <taxon>Tricholomatineae</taxon>
        <taxon>Lyophyllaceae</taxon>
        <taxon>Tricholomella</taxon>
    </lineage>
</organism>
<dbReference type="OrthoDB" id="3004750at2759"/>